<evidence type="ECO:0000256" key="1">
    <source>
        <dbReference type="ARBA" id="ARBA00005417"/>
    </source>
</evidence>
<dbReference type="PROSITE" id="PS50893">
    <property type="entry name" value="ABC_TRANSPORTER_2"/>
    <property type="match status" value="2"/>
</dbReference>
<gene>
    <name evidence="6" type="ORF">KDB89_01575</name>
</gene>
<dbReference type="InterPro" id="IPR013563">
    <property type="entry name" value="Oligopep_ABC_C"/>
</dbReference>
<sequence length="537" mass="58275">MSSVLSVDDLVIDYETREGRSRAVDGVSFDLRRGEMLGIVGESGSGKTTIAQTIIGLQADNARIAGGSVRLGDLDLLNASRREWRQVRGSRIGLIPQDPGNSLNPLRRIGASIAEPLLLHGVGRAEADRRVLELLDLVGIPEPKRRARQYPHELSGGMRQRVLIAAAVALEPEVIIADEPTSALDVTVQRRILDLIDELRARIEASVLFITHDVGVAGERADRLLVMRSGALEEIGPTPRVLASPRQEYTKRLIADAPSFSARTRERVDVTGAPLVTVTGLVREFGDFRAVDKVSFTVARGTTHALVGESGSGKTTTGRIVAGLDRPTSGHVQIGGDEVLVGRGAAARRQRRTVQLVYQNPFGSLDPRRTVGETIAEPLLNFRSTLRQAQGTGGAQGARERSRRVAELLDAVALPRDYATRLPRELSGGQRQRVAIARALVLDPQVVVLDEAVSALDVTVQAQILELLAELQRERGLTYLFISHDLAVVRQISDTVSVLRAGVQVESGPTETVFHRPEHEYTLALLDAIPGRHFATI</sequence>
<evidence type="ECO:0000259" key="5">
    <source>
        <dbReference type="PROSITE" id="PS50893"/>
    </source>
</evidence>
<dbReference type="Proteomes" id="UP000824504">
    <property type="component" value="Chromosome"/>
</dbReference>
<proteinExistence type="inferred from homology"/>
<dbReference type="GO" id="GO:0005524">
    <property type="term" value="F:ATP binding"/>
    <property type="evidence" value="ECO:0007669"/>
    <property type="project" value="UniProtKB-KW"/>
</dbReference>
<dbReference type="Pfam" id="PF08352">
    <property type="entry name" value="oligo_HPY"/>
    <property type="match status" value="1"/>
</dbReference>
<feature type="domain" description="ABC transporter" evidence="5">
    <location>
        <begin position="5"/>
        <end position="254"/>
    </location>
</feature>
<dbReference type="RefSeq" id="WP_219082873.1">
    <property type="nucleotide sequence ID" value="NZ_CP079216.1"/>
</dbReference>
<reference evidence="6 7" key="1">
    <citation type="submission" date="2021-07" db="EMBL/GenBank/DDBJ databases">
        <title>complete genome sequencing of Tessaracoccus sp.J1M15.</title>
        <authorList>
            <person name="Bae J.-W."/>
            <person name="Kim D.-y."/>
        </authorList>
    </citation>
    <scope>NUCLEOTIDE SEQUENCE [LARGE SCALE GENOMIC DNA]</scope>
    <source>
        <strain evidence="6 7">J1M15</strain>
    </source>
</reference>
<evidence type="ECO:0000256" key="4">
    <source>
        <dbReference type="ARBA" id="ARBA00022840"/>
    </source>
</evidence>
<dbReference type="CDD" id="cd03257">
    <property type="entry name" value="ABC_NikE_OppD_transporters"/>
    <property type="match status" value="2"/>
</dbReference>
<dbReference type="InterPro" id="IPR050319">
    <property type="entry name" value="ABC_transp_ATP-bind"/>
</dbReference>
<dbReference type="Pfam" id="PF00005">
    <property type="entry name" value="ABC_tran"/>
    <property type="match status" value="2"/>
</dbReference>
<dbReference type="PROSITE" id="PS00211">
    <property type="entry name" value="ABC_TRANSPORTER_1"/>
    <property type="match status" value="2"/>
</dbReference>
<dbReference type="InterPro" id="IPR003593">
    <property type="entry name" value="AAA+_ATPase"/>
</dbReference>
<keyword evidence="7" id="KW-1185">Reference proteome</keyword>
<evidence type="ECO:0000313" key="7">
    <source>
        <dbReference type="Proteomes" id="UP000824504"/>
    </source>
</evidence>
<dbReference type="PANTHER" id="PTHR43776">
    <property type="entry name" value="TRANSPORT ATP-BINDING PROTEIN"/>
    <property type="match status" value="1"/>
</dbReference>
<comment type="similarity">
    <text evidence="1">Belongs to the ABC transporter superfamily.</text>
</comment>
<keyword evidence="3" id="KW-0547">Nucleotide-binding</keyword>
<evidence type="ECO:0000256" key="2">
    <source>
        <dbReference type="ARBA" id="ARBA00022448"/>
    </source>
</evidence>
<protein>
    <submittedName>
        <fullName evidence="6">ABC transporter ATP-binding protein</fullName>
    </submittedName>
</protein>
<organism evidence="6 7">
    <name type="scientific">Tessaracoccus palaemonis</name>
    <dbReference type="NCBI Taxonomy" id="2829499"/>
    <lineage>
        <taxon>Bacteria</taxon>
        <taxon>Bacillati</taxon>
        <taxon>Actinomycetota</taxon>
        <taxon>Actinomycetes</taxon>
        <taxon>Propionibacteriales</taxon>
        <taxon>Propionibacteriaceae</taxon>
        <taxon>Tessaracoccus</taxon>
    </lineage>
</organism>
<dbReference type="InterPro" id="IPR003439">
    <property type="entry name" value="ABC_transporter-like_ATP-bd"/>
</dbReference>
<evidence type="ECO:0000313" key="6">
    <source>
        <dbReference type="EMBL" id="QXT63201.1"/>
    </source>
</evidence>
<name>A0ABX8SII7_9ACTN</name>
<dbReference type="NCBIfam" id="NF008453">
    <property type="entry name" value="PRK11308.1"/>
    <property type="match status" value="2"/>
</dbReference>
<accession>A0ABX8SII7</accession>
<dbReference type="PANTHER" id="PTHR43776:SF7">
    <property type="entry name" value="D,D-DIPEPTIDE TRANSPORT ATP-BINDING PROTEIN DDPF-RELATED"/>
    <property type="match status" value="1"/>
</dbReference>
<dbReference type="InterPro" id="IPR017871">
    <property type="entry name" value="ABC_transporter-like_CS"/>
</dbReference>
<keyword evidence="2" id="KW-0813">Transport</keyword>
<dbReference type="SMART" id="SM00382">
    <property type="entry name" value="AAA"/>
    <property type="match status" value="2"/>
</dbReference>
<keyword evidence="4 6" id="KW-0067">ATP-binding</keyword>
<dbReference type="EMBL" id="CP079216">
    <property type="protein sequence ID" value="QXT63201.1"/>
    <property type="molecule type" value="Genomic_DNA"/>
</dbReference>
<evidence type="ECO:0000256" key="3">
    <source>
        <dbReference type="ARBA" id="ARBA00022741"/>
    </source>
</evidence>
<feature type="domain" description="ABC transporter" evidence="5">
    <location>
        <begin position="276"/>
        <end position="526"/>
    </location>
</feature>